<dbReference type="InterPro" id="IPR001810">
    <property type="entry name" value="F-box_dom"/>
</dbReference>
<dbReference type="SUPFAM" id="SSF81383">
    <property type="entry name" value="F-box domain"/>
    <property type="match status" value="1"/>
</dbReference>
<evidence type="ECO:0000259" key="1">
    <source>
        <dbReference type="PROSITE" id="PS50181"/>
    </source>
</evidence>
<dbReference type="SUPFAM" id="SSF52047">
    <property type="entry name" value="RNI-like"/>
    <property type="match status" value="1"/>
</dbReference>
<dbReference type="CDD" id="cd22160">
    <property type="entry name" value="F-box_AtFBL13-like"/>
    <property type="match status" value="1"/>
</dbReference>
<protein>
    <recommendedName>
        <fullName evidence="1">F-box domain-containing protein</fullName>
    </recommendedName>
</protein>
<dbReference type="ExpressionAtlas" id="A0A5S9X8M4">
    <property type="expression patterns" value="baseline and differential"/>
</dbReference>
<dbReference type="Gene3D" id="3.80.10.10">
    <property type="entry name" value="Ribonuclease Inhibitor"/>
    <property type="match status" value="1"/>
</dbReference>
<accession>A0A5S9X8M4</accession>
<dbReference type="InterPro" id="IPR053781">
    <property type="entry name" value="F-box_AtFBL13-like"/>
</dbReference>
<name>A0A5S9X8M4_ARATH</name>
<dbReference type="PROSITE" id="PS50181">
    <property type="entry name" value="FBOX"/>
    <property type="match status" value="1"/>
</dbReference>
<proteinExistence type="predicted"/>
<organism evidence="2 3">
    <name type="scientific">Arabidopsis thaliana</name>
    <name type="common">Mouse-ear cress</name>
    <dbReference type="NCBI Taxonomy" id="3702"/>
    <lineage>
        <taxon>Eukaryota</taxon>
        <taxon>Viridiplantae</taxon>
        <taxon>Streptophyta</taxon>
        <taxon>Embryophyta</taxon>
        <taxon>Tracheophyta</taxon>
        <taxon>Spermatophyta</taxon>
        <taxon>Magnoliopsida</taxon>
        <taxon>eudicotyledons</taxon>
        <taxon>Gunneridae</taxon>
        <taxon>Pentapetalae</taxon>
        <taxon>rosids</taxon>
        <taxon>malvids</taxon>
        <taxon>Brassicales</taxon>
        <taxon>Brassicaceae</taxon>
        <taxon>Camelineae</taxon>
        <taxon>Arabidopsis</taxon>
    </lineage>
</organism>
<dbReference type="InterPro" id="IPR036047">
    <property type="entry name" value="F-box-like_dom_sf"/>
</dbReference>
<dbReference type="InterPro" id="IPR055411">
    <property type="entry name" value="LRR_FXL15/At3g58940/PEG3-like"/>
</dbReference>
<gene>
    <name evidence="2" type="ORF">C24_LOCUS11417</name>
</gene>
<dbReference type="InterPro" id="IPR006566">
    <property type="entry name" value="FBD"/>
</dbReference>
<dbReference type="PANTHER" id="PTHR31293">
    <property type="entry name" value="RNI-LIKE SUPERFAMILY PROTEIN"/>
    <property type="match status" value="1"/>
</dbReference>
<dbReference type="Gene3D" id="1.20.1280.50">
    <property type="match status" value="1"/>
</dbReference>
<dbReference type="InterPro" id="IPR055294">
    <property type="entry name" value="FBL60-like"/>
</dbReference>
<dbReference type="Pfam" id="PF00646">
    <property type="entry name" value="F-box"/>
    <property type="match status" value="1"/>
</dbReference>
<sequence length="472" mass="54094">MDLLSSLPDEVRCLILSFLTTKESASTSVLSKKWRNLFALVPNLDFDDSEFLHPEEGQRERDGILQSFMDFVDRVLSLQGNSSIRKFSLKCETGVPPARVNRWLCEVLQRDVSDIDLTIDLGYGYYLPEELFVSETLVNLKLKSVFNIDWWPGAEGTSLPMLKSLCVYAVRVFCDDELQELLPCFPVLEELQMSNMQWLDSDETVSSATLTTLHITGIRSENPKSISFDTPNLLSFVYTDFVAEDYPLVNVKNLSLARLALRANDDQIKRVRGPNNDLLEYDVVRHFGNVVKLMNGIQNVQELHLCPDTLELLSVCCESMPVFNNVKKLLIYSDEDRGWQAVPVLLRNCPRLETLIFEGIVHHVTDKCGDACDCIFRKDKGRSLKSCPVKVVEINGFGVTMKEKYLIEHFLDYFSCLKEMKIYINCEEDGVTQQVMKNREVSKLVLDEMEEYNEFYSCNVKLFLCKKKSIPQ</sequence>
<reference evidence="2 3" key="1">
    <citation type="submission" date="2019-12" db="EMBL/GenBank/DDBJ databases">
        <authorList>
            <person name="Jiao W.-B."/>
            <person name="Schneeberger K."/>
        </authorList>
    </citation>
    <scope>NUCLEOTIDE SEQUENCE [LARGE SCALE GENOMIC DNA]</scope>
    <source>
        <strain evidence="3">cv. C24</strain>
    </source>
</reference>
<dbReference type="OrthoDB" id="1030287at2759"/>
<dbReference type="AlphaFoldDB" id="A0A5S9X8M4"/>
<dbReference type="PANTHER" id="PTHR31293:SF24">
    <property type="entry name" value="BNAANNG15180D PROTEIN"/>
    <property type="match status" value="1"/>
</dbReference>
<dbReference type="EMBL" id="CACSHJ010000089">
    <property type="protein sequence ID" value="CAA0381162.1"/>
    <property type="molecule type" value="Genomic_DNA"/>
</dbReference>
<evidence type="ECO:0000313" key="2">
    <source>
        <dbReference type="EMBL" id="CAA0381162.1"/>
    </source>
</evidence>
<dbReference type="InterPro" id="IPR032675">
    <property type="entry name" value="LRR_dom_sf"/>
</dbReference>
<feature type="domain" description="F-box" evidence="1">
    <location>
        <begin position="1"/>
        <end position="49"/>
    </location>
</feature>
<evidence type="ECO:0000313" key="3">
    <source>
        <dbReference type="Proteomes" id="UP000434276"/>
    </source>
</evidence>
<dbReference type="Pfam" id="PF24758">
    <property type="entry name" value="LRR_At5g56370"/>
    <property type="match status" value="1"/>
</dbReference>
<dbReference type="SMART" id="SM00579">
    <property type="entry name" value="FBD"/>
    <property type="match status" value="1"/>
</dbReference>
<dbReference type="Proteomes" id="UP000434276">
    <property type="component" value="Unassembled WGS sequence"/>
</dbReference>